<dbReference type="Proteomes" id="UP001321473">
    <property type="component" value="Unassembled WGS sequence"/>
</dbReference>
<evidence type="ECO:0008006" key="4">
    <source>
        <dbReference type="Google" id="ProtNLM"/>
    </source>
</evidence>
<evidence type="ECO:0000313" key="3">
    <source>
        <dbReference type="Proteomes" id="UP001321473"/>
    </source>
</evidence>
<dbReference type="Gene3D" id="3.15.10.50">
    <property type="match status" value="2"/>
</dbReference>
<dbReference type="AlphaFoldDB" id="A0AAQ4EUN9"/>
<dbReference type="EMBL" id="JARKHS020010892">
    <property type="protein sequence ID" value="KAK8778298.1"/>
    <property type="molecule type" value="Genomic_DNA"/>
</dbReference>
<proteinExistence type="predicted"/>
<dbReference type="InterPro" id="IPR020234">
    <property type="entry name" value="Mite_allergen_group-7"/>
</dbReference>
<evidence type="ECO:0000313" key="2">
    <source>
        <dbReference type="EMBL" id="KAK8778298.1"/>
    </source>
</evidence>
<gene>
    <name evidence="2" type="ORF">V5799_020361</name>
</gene>
<keyword evidence="1" id="KW-0732">Signal</keyword>
<protein>
    <recommendedName>
        <fullName evidence="4">Hemolymph juvenile hormone binding protein</fullName>
    </recommendedName>
</protein>
<reference evidence="2 3" key="1">
    <citation type="journal article" date="2023" name="Arcadia Sci">
        <title>De novo assembly of a long-read Amblyomma americanum tick genome.</title>
        <authorList>
            <person name="Chou S."/>
            <person name="Poskanzer K.E."/>
            <person name="Rollins M."/>
            <person name="Thuy-Boun P.S."/>
        </authorList>
    </citation>
    <scope>NUCLEOTIDE SEQUENCE [LARGE SCALE GENOMIC DNA]</scope>
    <source>
        <strain evidence="2">F_SG_1</strain>
        <tissue evidence="2">Salivary glands</tissue>
    </source>
</reference>
<evidence type="ECO:0000256" key="1">
    <source>
        <dbReference type="SAM" id="SignalP"/>
    </source>
</evidence>
<dbReference type="Pfam" id="PF16984">
    <property type="entry name" value="Grp7_allergen"/>
    <property type="match status" value="1"/>
</dbReference>
<name>A0AAQ4EUN9_AMBAM</name>
<organism evidence="2 3">
    <name type="scientific">Amblyomma americanum</name>
    <name type="common">Lone star tick</name>
    <dbReference type="NCBI Taxonomy" id="6943"/>
    <lineage>
        <taxon>Eukaryota</taxon>
        <taxon>Metazoa</taxon>
        <taxon>Ecdysozoa</taxon>
        <taxon>Arthropoda</taxon>
        <taxon>Chelicerata</taxon>
        <taxon>Arachnida</taxon>
        <taxon>Acari</taxon>
        <taxon>Parasitiformes</taxon>
        <taxon>Ixodida</taxon>
        <taxon>Ixodoidea</taxon>
        <taxon>Ixodidae</taxon>
        <taxon>Amblyomminae</taxon>
        <taxon>Amblyomma</taxon>
    </lineage>
</organism>
<comment type="caution">
    <text evidence="2">The sequence shown here is derived from an EMBL/GenBank/DDBJ whole genome shotgun (WGS) entry which is preliminary data.</text>
</comment>
<sequence length="468" mass="51403">MSLGKCFLLIIFLPASICENCSEQNTLFDRGLTKVLQSDRFSEMTLPDFSHNVGHSLGIRVGFFDGKLHGLRTIRKTGQSVLNVDDSGSRLTFHITAGPIVARYSVGIRTPFSRKNCHLGVEVNRLHGSFSVLESSPNELQLEVHGIRMSRIRLLLGASDQLNLGGPIYDALIGRLRPLIQRIIGQVLVQELRKLAEETIGAVQVYAATSILPTVRERESAATPLWRKATGSARSYMALTGGRDAGNTYGRGRPYRGGLAHRRPERRRLEPLGTGQEDQRDVFDGCLRKLVVSTGFEPTQLPDDLEEFSVASGSLRVVEGNVTGLSSIRKSGHSWATIDDCGIRARFRLGFKELMVTAKASFTVFYVTTDIMVDVQIPEVEAVLEIKENNTGLQIVAYELNFTAPVTVKAKPLGKFVGTFVNLIGGLSDMTLGAEELKQFEVSSSKYVQSIARTIQEIIADPPLLSTP</sequence>
<feature type="chain" id="PRO_5042830655" description="Hemolymph juvenile hormone binding protein" evidence="1">
    <location>
        <begin position="19"/>
        <end position="468"/>
    </location>
</feature>
<keyword evidence="3" id="KW-1185">Reference proteome</keyword>
<feature type="signal peptide" evidence="1">
    <location>
        <begin position="1"/>
        <end position="18"/>
    </location>
</feature>
<accession>A0AAQ4EUN9</accession>
<dbReference type="InterPro" id="IPR038602">
    <property type="entry name" value="Mite_allergen_7_sf"/>
</dbReference>